<evidence type="ECO:0000313" key="2">
    <source>
        <dbReference type="Proteomes" id="UP000033924"/>
    </source>
</evidence>
<gene>
    <name evidence="1" type="ORF">SY86_02835</name>
</gene>
<dbReference type="Proteomes" id="UP000033924">
    <property type="component" value="Unassembled WGS sequence"/>
</dbReference>
<dbReference type="RefSeq" id="WP_046371885.1">
    <property type="nucleotide sequence ID" value="NZ_CP089932.1"/>
</dbReference>
<organism evidence="1 2">
    <name type="scientific">Erwinia tracheiphila</name>
    <dbReference type="NCBI Taxonomy" id="65700"/>
    <lineage>
        <taxon>Bacteria</taxon>
        <taxon>Pseudomonadati</taxon>
        <taxon>Pseudomonadota</taxon>
        <taxon>Gammaproteobacteria</taxon>
        <taxon>Enterobacterales</taxon>
        <taxon>Erwiniaceae</taxon>
        <taxon>Erwinia</taxon>
    </lineage>
</organism>
<keyword evidence="2" id="KW-1185">Reference proteome</keyword>
<name>A0A0M2K5G0_9GAMM</name>
<evidence type="ECO:0000313" key="1">
    <source>
        <dbReference type="EMBL" id="KKF34620.1"/>
    </source>
</evidence>
<sequence length="142" mass="16404">MVNIEVGTLQFQLSPYEREIAEEDLTDDSIITFIEYKLPVLTTQYSTTFTVPELIDLKRELQSLYESVLKQTPHSDIVFDSLEHNFSLQIRQVGLHDIAEINIVMKPEDNADSVKITDTFYLDQSYFPALLSGIDEMINWPE</sequence>
<dbReference type="Pfam" id="PF24716">
    <property type="entry name" value="WapI"/>
    <property type="match status" value="1"/>
</dbReference>
<accession>A0A0M2K5G0</accession>
<dbReference type="EMBL" id="JXNU01000003">
    <property type="protein sequence ID" value="KKF34620.1"/>
    <property type="molecule type" value="Genomic_DNA"/>
</dbReference>
<protein>
    <submittedName>
        <fullName evidence="1">Uncharacterized protein</fullName>
    </submittedName>
</protein>
<dbReference type="AlphaFoldDB" id="A0A0M2K5G0"/>
<reference evidence="1 2" key="1">
    <citation type="submission" date="2015-01" db="EMBL/GenBank/DDBJ databases">
        <title>Erwinia tracheiphila.</title>
        <authorList>
            <person name="Shapiro L.R."/>
        </authorList>
    </citation>
    <scope>NUCLEOTIDE SEQUENCE [LARGE SCALE GENOMIC DNA]</scope>
    <source>
        <strain evidence="1 2">BuffGH</strain>
    </source>
</reference>
<comment type="caution">
    <text evidence="1">The sequence shown here is derived from an EMBL/GenBank/DDBJ whole genome shotgun (WGS) entry which is preliminary data.</text>
</comment>
<dbReference type="PATRIC" id="fig|65700.7.peg.713"/>
<proteinExistence type="predicted"/>
<dbReference type="InterPro" id="IPR056510">
    <property type="entry name" value="WapI"/>
</dbReference>